<evidence type="ECO:0000313" key="2">
    <source>
        <dbReference type="EMBL" id="NYG31860.1"/>
    </source>
</evidence>
<dbReference type="Proteomes" id="UP000518288">
    <property type="component" value="Unassembled WGS sequence"/>
</dbReference>
<proteinExistence type="predicted"/>
<dbReference type="Pfam" id="PF00535">
    <property type="entry name" value="Glycos_transf_2"/>
    <property type="match status" value="1"/>
</dbReference>
<evidence type="ECO:0000313" key="3">
    <source>
        <dbReference type="Proteomes" id="UP000518288"/>
    </source>
</evidence>
<dbReference type="PANTHER" id="PTHR22916:SF3">
    <property type="entry name" value="UDP-GLCNAC:BETAGAL BETA-1,3-N-ACETYLGLUCOSAMINYLTRANSFERASE-LIKE PROTEIN 1"/>
    <property type="match status" value="1"/>
</dbReference>
<accession>A0A7Y9UIM1</accession>
<feature type="domain" description="Glycosyltransferase 2-like" evidence="1">
    <location>
        <begin position="16"/>
        <end position="129"/>
    </location>
</feature>
<dbReference type="SUPFAM" id="SSF53448">
    <property type="entry name" value="Nucleotide-diphospho-sugar transferases"/>
    <property type="match status" value="1"/>
</dbReference>
<keyword evidence="2" id="KW-0808">Transferase</keyword>
<dbReference type="AlphaFoldDB" id="A0A7Y9UIM1"/>
<comment type="caution">
    <text evidence="2">The sequence shown here is derived from an EMBL/GenBank/DDBJ whole genome shotgun (WGS) entry which is preliminary data.</text>
</comment>
<reference evidence="2 3" key="1">
    <citation type="submission" date="2020-07" db="EMBL/GenBank/DDBJ databases">
        <title>Genomic Encyclopedia of Archaeal and Bacterial Type Strains, Phase II (KMG-II): from individual species to whole genera.</title>
        <authorList>
            <person name="Goeker M."/>
        </authorList>
    </citation>
    <scope>NUCLEOTIDE SEQUENCE [LARGE SCALE GENOMIC DNA]</scope>
    <source>
        <strain evidence="2 3">DSM 21226</strain>
    </source>
</reference>
<dbReference type="PANTHER" id="PTHR22916">
    <property type="entry name" value="GLYCOSYLTRANSFERASE"/>
    <property type="match status" value="1"/>
</dbReference>
<dbReference type="EMBL" id="JACCFH010000001">
    <property type="protein sequence ID" value="NYG31860.1"/>
    <property type="molecule type" value="Genomic_DNA"/>
</dbReference>
<protein>
    <submittedName>
        <fullName evidence="2">Glycosyltransferase involved in cell wall biosynthesis</fullName>
    </submittedName>
</protein>
<gene>
    <name evidence="2" type="ORF">BDD16_000846</name>
</gene>
<dbReference type="GO" id="GO:0016758">
    <property type="term" value="F:hexosyltransferase activity"/>
    <property type="evidence" value="ECO:0007669"/>
    <property type="project" value="UniProtKB-ARBA"/>
</dbReference>
<sequence>MEITATWRDMEVPLLSIVCTTYNHARYVEEALHGFLMQETDFPFEIILHDDVSTDGTQAIISAYAERYPRIIRTVLQTVNQYSQGRTSAVVAFGYCRGRYIAFCEGDDYWTDPRKLQLQVDVMMVNPAVTLTFHDCLLRHEVRGDSTNERACLLEKIVFTLEDIVQRDWFIPSQSMVFRADALPLPEWLHRVFGLDWAMHLLLAEQGEVHFLDRLMGVYRINGASISASRPPGFFQVKHIQTLSYFNVYTEFKHDRIIARRLDRERELLYLAYLNGRPAYIRLCSVDYYRFKFRNLLHRWRRRTKPQVEP</sequence>
<organism evidence="2 3">
    <name type="scientific">Sphaerotilus montanus</name>
    <dbReference type="NCBI Taxonomy" id="522889"/>
    <lineage>
        <taxon>Bacteria</taxon>
        <taxon>Pseudomonadati</taxon>
        <taxon>Pseudomonadota</taxon>
        <taxon>Betaproteobacteria</taxon>
        <taxon>Burkholderiales</taxon>
        <taxon>Sphaerotilaceae</taxon>
        <taxon>Sphaerotilus</taxon>
    </lineage>
</organism>
<dbReference type="InterPro" id="IPR001173">
    <property type="entry name" value="Glyco_trans_2-like"/>
</dbReference>
<dbReference type="Gene3D" id="3.90.550.10">
    <property type="entry name" value="Spore Coat Polysaccharide Biosynthesis Protein SpsA, Chain A"/>
    <property type="match status" value="1"/>
</dbReference>
<keyword evidence="3" id="KW-1185">Reference proteome</keyword>
<evidence type="ECO:0000259" key="1">
    <source>
        <dbReference type="Pfam" id="PF00535"/>
    </source>
</evidence>
<dbReference type="InterPro" id="IPR029044">
    <property type="entry name" value="Nucleotide-diphossugar_trans"/>
</dbReference>
<dbReference type="RefSeq" id="WP_179632814.1">
    <property type="nucleotide sequence ID" value="NZ_JACCFH010000001.1"/>
</dbReference>
<name>A0A7Y9UIM1_9BURK</name>